<dbReference type="PANTHER" id="PTHR23407">
    <property type="entry name" value="ATPASE INHIBITOR/5-FORMYLTETRAHYDROFOLATE CYCLO-LIGASE"/>
    <property type="match status" value="1"/>
</dbReference>
<comment type="similarity">
    <text evidence="1 5">Belongs to the 5-formyltetrahydrofolate cyclo-ligase family.</text>
</comment>
<dbReference type="AlphaFoldDB" id="A0A229NV37"/>
<keyword evidence="3 4" id="KW-0067">ATP-binding</keyword>
<dbReference type="EMBL" id="NMUQ01000003">
    <property type="protein sequence ID" value="OXM13748.1"/>
    <property type="molecule type" value="Genomic_DNA"/>
</dbReference>
<evidence type="ECO:0000256" key="5">
    <source>
        <dbReference type="RuleBase" id="RU361279"/>
    </source>
</evidence>
<evidence type="ECO:0000313" key="6">
    <source>
        <dbReference type="EMBL" id="OXM13748.1"/>
    </source>
</evidence>
<dbReference type="Proteomes" id="UP000215145">
    <property type="component" value="Unassembled WGS sequence"/>
</dbReference>
<dbReference type="GO" id="GO:0046872">
    <property type="term" value="F:metal ion binding"/>
    <property type="evidence" value="ECO:0007669"/>
    <property type="project" value="UniProtKB-KW"/>
</dbReference>
<keyword evidence="5" id="KW-0479">Metal-binding</keyword>
<dbReference type="GO" id="GO:0005524">
    <property type="term" value="F:ATP binding"/>
    <property type="evidence" value="ECO:0007669"/>
    <property type="project" value="UniProtKB-KW"/>
</dbReference>
<keyword evidence="5" id="KW-0460">Magnesium</keyword>
<dbReference type="GO" id="GO:0035999">
    <property type="term" value="P:tetrahydrofolate interconversion"/>
    <property type="evidence" value="ECO:0007669"/>
    <property type="project" value="TreeGrafter"/>
</dbReference>
<proteinExistence type="inferred from homology"/>
<accession>A0A229NV37</accession>
<feature type="binding site" evidence="4">
    <location>
        <position position="63"/>
    </location>
    <ligand>
        <name>substrate</name>
    </ligand>
</feature>
<protein>
    <recommendedName>
        <fullName evidence="5">5-formyltetrahydrofolate cyclo-ligase</fullName>
        <ecNumber evidence="5">6.3.3.2</ecNumber>
    </recommendedName>
</protein>
<feature type="binding site" evidence="4">
    <location>
        <begin position="17"/>
        <end position="21"/>
    </location>
    <ligand>
        <name>ATP</name>
        <dbReference type="ChEBI" id="CHEBI:30616"/>
    </ligand>
</feature>
<dbReference type="InterPro" id="IPR002698">
    <property type="entry name" value="FTHF_cligase"/>
</dbReference>
<evidence type="ECO:0000256" key="2">
    <source>
        <dbReference type="ARBA" id="ARBA00022741"/>
    </source>
</evidence>
<dbReference type="Pfam" id="PF01812">
    <property type="entry name" value="5-FTHF_cyc-lig"/>
    <property type="match status" value="1"/>
</dbReference>
<keyword evidence="7" id="KW-1185">Reference proteome</keyword>
<comment type="caution">
    <text evidence="6">The sequence shown here is derived from an EMBL/GenBank/DDBJ whole genome shotgun (WGS) entry which is preliminary data.</text>
</comment>
<keyword evidence="6" id="KW-0436">Ligase</keyword>
<evidence type="ECO:0000313" key="7">
    <source>
        <dbReference type="Proteomes" id="UP000215145"/>
    </source>
</evidence>
<dbReference type="EC" id="6.3.3.2" evidence="5"/>
<sequence length="210" mass="23169">MAGLVTLMSESSPAGQKKMLRQRLLGERDAMPPELRNRASLEACRYASQWITAQGIDCLMAYVSFRSELDTSQLLIQCWSEGRKVLLPRVRREDGSMELYSVRSRDELVSGAYGILEPDPVLAEPAGSSMPQAVFVPGAAFDRRGGRLGYGGGYYDRFREASMVRPGDTPLWIGLGFSSQLVPEVPMEPHDAALDGMVTELGLNWTQSHV</sequence>
<gene>
    <name evidence="6" type="ORF">CGZ75_22290</name>
</gene>
<dbReference type="PANTHER" id="PTHR23407:SF1">
    <property type="entry name" value="5-FORMYLTETRAHYDROFOLATE CYCLO-LIGASE"/>
    <property type="match status" value="1"/>
</dbReference>
<comment type="catalytic activity">
    <reaction evidence="5">
        <text>(6S)-5-formyl-5,6,7,8-tetrahydrofolate + ATP = (6R)-5,10-methenyltetrahydrofolate + ADP + phosphate</text>
        <dbReference type="Rhea" id="RHEA:10488"/>
        <dbReference type="ChEBI" id="CHEBI:30616"/>
        <dbReference type="ChEBI" id="CHEBI:43474"/>
        <dbReference type="ChEBI" id="CHEBI:57455"/>
        <dbReference type="ChEBI" id="CHEBI:57457"/>
        <dbReference type="ChEBI" id="CHEBI:456216"/>
        <dbReference type="EC" id="6.3.3.2"/>
    </reaction>
</comment>
<keyword evidence="2 4" id="KW-0547">Nucleotide-binding</keyword>
<comment type="cofactor">
    <cofactor evidence="5">
        <name>Mg(2+)</name>
        <dbReference type="ChEBI" id="CHEBI:18420"/>
    </cofactor>
</comment>
<evidence type="ECO:0000256" key="4">
    <source>
        <dbReference type="PIRSR" id="PIRSR006806-1"/>
    </source>
</evidence>
<dbReference type="OrthoDB" id="9801938at2"/>
<dbReference type="GO" id="GO:0030272">
    <property type="term" value="F:5-formyltetrahydrofolate cyclo-ligase activity"/>
    <property type="evidence" value="ECO:0007669"/>
    <property type="project" value="UniProtKB-EC"/>
</dbReference>
<feature type="binding site" evidence="4">
    <location>
        <position position="68"/>
    </location>
    <ligand>
        <name>substrate</name>
    </ligand>
</feature>
<dbReference type="PIRSF" id="PIRSF006806">
    <property type="entry name" value="FTHF_cligase"/>
    <property type="match status" value="1"/>
</dbReference>
<dbReference type="NCBIfam" id="TIGR02727">
    <property type="entry name" value="MTHFS_bact"/>
    <property type="match status" value="1"/>
</dbReference>
<evidence type="ECO:0000256" key="3">
    <source>
        <dbReference type="ARBA" id="ARBA00022840"/>
    </source>
</evidence>
<evidence type="ECO:0000256" key="1">
    <source>
        <dbReference type="ARBA" id="ARBA00010638"/>
    </source>
</evidence>
<dbReference type="InterPro" id="IPR024185">
    <property type="entry name" value="FTHF_cligase-like_sf"/>
</dbReference>
<name>A0A229NV37_9BACL</name>
<dbReference type="SUPFAM" id="SSF100950">
    <property type="entry name" value="NagB/RpiA/CoA transferase-like"/>
    <property type="match status" value="1"/>
</dbReference>
<reference evidence="6 7" key="1">
    <citation type="submission" date="2017-07" db="EMBL/GenBank/DDBJ databases">
        <title>Paenibacillus herberti R33 genome sequencing and assembly.</title>
        <authorList>
            <person name="Su W."/>
        </authorList>
    </citation>
    <scope>NUCLEOTIDE SEQUENCE [LARGE SCALE GENOMIC DNA]</scope>
    <source>
        <strain evidence="6 7">R33</strain>
    </source>
</reference>
<feature type="binding site" evidence="4">
    <location>
        <begin position="147"/>
        <end position="155"/>
    </location>
    <ligand>
        <name>ATP</name>
        <dbReference type="ChEBI" id="CHEBI:30616"/>
    </ligand>
</feature>
<dbReference type="GO" id="GO:0009396">
    <property type="term" value="P:folic acid-containing compound biosynthetic process"/>
    <property type="evidence" value="ECO:0007669"/>
    <property type="project" value="TreeGrafter"/>
</dbReference>
<dbReference type="Gene3D" id="3.40.50.10420">
    <property type="entry name" value="NagB/RpiA/CoA transferase-like"/>
    <property type="match status" value="1"/>
</dbReference>
<organism evidence="6 7">
    <name type="scientific">Paenibacillus herberti</name>
    <dbReference type="NCBI Taxonomy" id="1619309"/>
    <lineage>
        <taxon>Bacteria</taxon>
        <taxon>Bacillati</taxon>
        <taxon>Bacillota</taxon>
        <taxon>Bacilli</taxon>
        <taxon>Bacillales</taxon>
        <taxon>Paenibacillaceae</taxon>
        <taxon>Paenibacillus</taxon>
    </lineage>
</organism>
<dbReference type="InterPro" id="IPR037171">
    <property type="entry name" value="NagB/RpiA_transferase-like"/>
</dbReference>